<dbReference type="InterPro" id="IPR029021">
    <property type="entry name" value="Prot-tyrosine_phosphatase-like"/>
</dbReference>
<dbReference type="SMART" id="SM00195">
    <property type="entry name" value="DSPc"/>
    <property type="match status" value="1"/>
</dbReference>
<dbReference type="PROSITE" id="PS50054">
    <property type="entry name" value="TYR_PHOSPHATASE_DUAL"/>
    <property type="match status" value="1"/>
</dbReference>
<name>A0A7S4GK25_9EUGL</name>
<dbReference type="PANTHER" id="PTHR46377:SF1">
    <property type="entry name" value="DUAL SPECIFICITY PROTEIN PHOSPHATASE 19"/>
    <property type="match status" value="1"/>
</dbReference>
<protein>
    <recommendedName>
        <fullName evidence="7">Protein-serine/threonine phosphatase</fullName>
    </recommendedName>
</protein>
<dbReference type="InterPro" id="IPR000340">
    <property type="entry name" value="Dual-sp_phosphatase_cat-dom"/>
</dbReference>
<dbReference type="CDD" id="cd14498">
    <property type="entry name" value="DSP"/>
    <property type="match status" value="1"/>
</dbReference>
<feature type="region of interest" description="Disordered" evidence="3">
    <location>
        <begin position="1"/>
        <end position="55"/>
    </location>
</feature>
<dbReference type="InterPro" id="IPR016130">
    <property type="entry name" value="Tyr_Pase_AS"/>
</dbReference>
<sequence length="300" mass="32971">MDTMSSPVTNFTAMSPTSTEDSFGDFRNFAPRRRTPSTSLSLNKQRPALAGSLSRDGSGMMLCSLVPHPPSKTLLNRVPQPLGPNNSKPKYRRVRPALQPQVPTLSCWNTCDDLLCNSVSHDMLLEIQQVRPGLFIGTQHAAEDEELLQALGITHIACLNGNAPQFPNQFEYHFLTKANAGERDPNKPLKDMLEVSEFIQAALTCGGNVFIHCSHGANRSGAMLIGYLMMSEGLPYMEALASARQARPCVSPRAGWMQQLLAWEYFLSVANSTDDANGTNDEPLENENDEDGRIQLPPIV</sequence>
<dbReference type="InterPro" id="IPR020422">
    <property type="entry name" value="TYR_PHOSPHATASE_DUAL_dom"/>
</dbReference>
<evidence type="ECO:0000256" key="1">
    <source>
        <dbReference type="ARBA" id="ARBA00022801"/>
    </source>
</evidence>
<dbReference type="PROSITE" id="PS00383">
    <property type="entry name" value="TYR_PHOSPHATASE_1"/>
    <property type="match status" value="1"/>
</dbReference>
<dbReference type="Gene3D" id="3.90.190.10">
    <property type="entry name" value="Protein tyrosine phosphatase superfamily"/>
    <property type="match status" value="1"/>
</dbReference>
<evidence type="ECO:0000259" key="5">
    <source>
        <dbReference type="PROSITE" id="PS50056"/>
    </source>
</evidence>
<evidence type="ECO:0000313" key="6">
    <source>
        <dbReference type="EMBL" id="CAE0839336.1"/>
    </source>
</evidence>
<dbReference type="AlphaFoldDB" id="A0A7S4GK25"/>
<feature type="region of interest" description="Disordered" evidence="3">
    <location>
        <begin position="274"/>
        <end position="300"/>
    </location>
</feature>
<keyword evidence="1" id="KW-0378">Hydrolase</keyword>
<accession>A0A7S4GK25</accession>
<dbReference type="PROSITE" id="PS50056">
    <property type="entry name" value="TYR_PHOSPHATASE_2"/>
    <property type="match status" value="1"/>
</dbReference>
<evidence type="ECO:0000256" key="3">
    <source>
        <dbReference type="SAM" id="MobiDB-lite"/>
    </source>
</evidence>
<dbReference type="InterPro" id="IPR000387">
    <property type="entry name" value="Tyr_Pase_dom"/>
</dbReference>
<feature type="domain" description="Tyrosine-protein phosphatase" evidence="4">
    <location>
        <begin position="126"/>
        <end position="269"/>
    </location>
</feature>
<gene>
    <name evidence="6" type="ORF">EGYM00163_LOCUS50708</name>
</gene>
<keyword evidence="2" id="KW-0904">Protein phosphatase</keyword>
<evidence type="ECO:0000256" key="2">
    <source>
        <dbReference type="ARBA" id="ARBA00022912"/>
    </source>
</evidence>
<evidence type="ECO:0008006" key="7">
    <source>
        <dbReference type="Google" id="ProtNLM"/>
    </source>
</evidence>
<feature type="domain" description="Tyrosine specific protein phosphatases" evidence="5">
    <location>
        <begin position="190"/>
        <end position="248"/>
    </location>
</feature>
<dbReference type="GO" id="GO:0005737">
    <property type="term" value="C:cytoplasm"/>
    <property type="evidence" value="ECO:0007669"/>
    <property type="project" value="TreeGrafter"/>
</dbReference>
<evidence type="ECO:0000259" key="4">
    <source>
        <dbReference type="PROSITE" id="PS50054"/>
    </source>
</evidence>
<dbReference type="Pfam" id="PF00782">
    <property type="entry name" value="DSPc"/>
    <property type="match status" value="1"/>
</dbReference>
<feature type="compositionally biased region" description="Polar residues" evidence="3">
    <location>
        <begin position="1"/>
        <end position="21"/>
    </location>
</feature>
<organism evidence="6">
    <name type="scientific">Eutreptiella gymnastica</name>
    <dbReference type="NCBI Taxonomy" id="73025"/>
    <lineage>
        <taxon>Eukaryota</taxon>
        <taxon>Discoba</taxon>
        <taxon>Euglenozoa</taxon>
        <taxon>Euglenida</taxon>
        <taxon>Spirocuta</taxon>
        <taxon>Euglenophyceae</taxon>
        <taxon>Eutreptiales</taxon>
        <taxon>Eutreptiaceae</taxon>
        <taxon>Eutreptiella</taxon>
    </lineage>
</organism>
<dbReference type="SUPFAM" id="SSF52799">
    <property type="entry name" value="(Phosphotyrosine protein) phosphatases II"/>
    <property type="match status" value="1"/>
</dbReference>
<reference evidence="6" key="1">
    <citation type="submission" date="2021-01" db="EMBL/GenBank/DDBJ databases">
        <authorList>
            <person name="Corre E."/>
            <person name="Pelletier E."/>
            <person name="Niang G."/>
            <person name="Scheremetjew M."/>
            <person name="Finn R."/>
            <person name="Kale V."/>
            <person name="Holt S."/>
            <person name="Cochrane G."/>
            <person name="Meng A."/>
            <person name="Brown T."/>
            <person name="Cohen L."/>
        </authorList>
    </citation>
    <scope>NUCLEOTIDE SEQUENCE</scope>
    <source>
        <strain evidence="6">CCMP1594</strain>
    </source>
</reference>
<dbReference type="EMBL" id="HBJA01147503">
    <property type="protein sequence ID" value="CAE0839336.1"/>
    <property type="molecule type" value="Transcribed_RNA"/>
</dbReference>
<dbReference type="PANTHER" id="PTHR46377">
    <property type="entry name" value="DUAL SPECIFICITY PROTEIN PHOSPHATASE 19"/>
    <property type="match status" value="1"/>
</dbReference>
<dbReference type="GO" id="GO:0008579">
    <property type="term" value="F:JUN kinase phosphatase activity"/>
    <property type="evidence" value="ECO:0007669"/>
    <property type="project" value="TreeGrafter"/>
</dbReference>
<proteinExistence type="predicted"/>